<evidence type="ECO:0000313" key="2">
    <source>
        <dbReference type="EMBL" id="AOP50326.1"/>
    </source>
</evidence>
<organism evidence="2 3">
    <name type="scientific">Streptomyces lydicus</name>
    <dbReference type="NCBI Taxonomy" id="47763"/>
    <lineage>
        <taxon>Bacteria</taxon>
        <taxon>Bacillati</taxon>
        <taxon>Actinomycetota</taxon>
        <taxon>Actinomycetes</taxon>
        <taxon>Kitasatosporales</taxon>
        <taxon>Streptomycetaceae</taxon>
        <taxon>Streptomyces</taxon>
    </lineage>
</organism>
<feature type="signal peptide" evidence="1">
    <location>
        <begin position="1"/>
        <end position="19"/>
    </location>
</feature>
<proteinExistence type="predicted"/>
<keyword evidence="3" id="KW-1185">Reference proteome</keyword>
<evidence type="ECO:0000313" key="3">
    <source>
        <dbReference type="Proteomes" id="UP000094094"/>
    </source>
</evidence>
<dbReference type="Proteomes" id="UP000094094">
    <property type="component" value="Chromosome"/>
</dbReference>
<gene>
    <name evidence="2" type="ORF">SL103_32310</name>
</gene>
<feature type="chain" id="PRO_5009101281" description="SH3 domain-containing protein" evidence="1">
    <location>
        <begin position="20"/>
        <end position="108"/>
    </location>
</feature>
<dbReference type="Gene3D" id="2.30.30.40">
    <property type="entry name" value="SH3 Domains"/>
    <property type="match status" value="1"/>
</dbReference>
<evidence type="ECO:0008006" key="4">
    <source>
        <dbReference type="Google" id="ProtNLM"/>
    </source>
</evidence>
<dbReference type="OrthoDB" id="4244115at2"/>
<evidence type="ECO:0000256" key="1">
    <source>
        <dbReference type="SAM" id="SignalP"/>
    </source>
</evidence>
<protein>
    <recommendedName>
        <fullName evidence="4">SH3 domain-containing protein</fullName>
    </recommendedName>
</protein>
<accession>A0A1D7VU88</accession>
<dbReference type="KEGG" id="slc:SL103_32310"/>
<sequence>MVTFGIVSAMGAAATTAGAAAADRAGVWAVEGHSFTIRAAASTSSAKLTTIGDSRAKVACTHTPCVRNDNGGSYTCWHGGPSDNDWLKVVWGNRSGWVAAACVEGGRI</sequence>
<name>A0A1D7VU88_9ACTN</name>
<reference evidence="2 3" key="1">
    <citation type="submission" date="2016-09" db="EMBL/GenBank/DDBJ databases">
        <title>Complete genome sequencing of Streptomyces lydicus 103 and metabolic pathways analysis of antibiotic biosynthesis.</title>
        <authorList>
            <person name="Jia N."/>
            <person name="Ding M.-Z."/>
            <person name="Gao F."/>
            <person name="Yuan Y.-J."/>
        </authorList>
    </citation>
    <scope>NUCLEOTIDE SEQUENCE [LARGE SCALE GENOMIC DNA]</scope>
    <source>
        <strain evidence="2 3">103</strain>
    </source>
</reference>
<dbReference type="AlphaFoldDB" id="A0A1D7VU88"/>
<dbReference type="EMBL" id="CP017157">
    <property type="protein sequence ID" value="AOP50326.1"/>
    <property type="molecule type" value="Genomic_DNA"/>
</dbReference>
<keyword evidence="1" id="KW-0732">Signal</keyword>